<dbReference type="Bgee" id="ENSPANG00000024052">
    <property type="expression patterns" value="Expressed in mesenteric lymph node and 50 other cell types or tissues"/>
</dbReference>
<dbReference type="GO" id="GO:2001256">
    <property type="term" value="P:regulation of store-operated calcium entry"/>
    <property type="evidence" value="ECO:0007669"/>
    <property type="project" value="Ensembl"/>
</dbReference>
<dbReference type="Proteomes" id="UP000028761">
    <property type="component" value="Chromosome 1"/>
</dbReference>
<dbReference type="InterPro" id="IPR003599">
    <property type="entry name" value="Ig_sub"/>
</dbReference>
<feature type="region of interest" description="Disordered" evidence="12">
    <location>
        <begin position="326"/>
        <end position="345"/>
    </location>
</feature>
<feature type="signal peptide" evidence="14">
    <location>
        <begin position="1"/>
        <end position="21"/>
    </location>
</feature>
<feature type="transmembrane region" description="Helical" evidence="13">
    <location>
        <begin position="225"/>
        <end position="246"/>
    </location>
</feature>
<dbReference type="GO" id="GO:0002250">
    <property type="term" value="P:adaptive immune response"/>
    <property type="evidence" value="ECO:0007669"/>
    <property type="project" value="UniProtKB-KW"/>
</dbReference>
<dbReference type="GO" id="GO:0043305">
    <property type="term" value="P:negative regulation of mast cell degranulation"/>
    <property type="evidence" value="ECO:0007669"/>
    <property type="project" value="Ensembl"/>
</dbReference>
<dbReference type="ExpressionAtlas" id="A0A096NCZ4">
    <property type="expression patterns" value="baseline"/>
</dbReference>
<keyword evidence="4 14" id="KW-0732">Signal</keyword>
<keyword evidence="5" id="KW-0391">Immunity</keyword>
<evidence type="ECO:0000256" key="5">
    <source>
        <dbReference type="ARBA" id="ARBA00022859"/>
    </source>
</evidence>
<reference evidence="16" key="3">
    <citation type="submission" date="2025-09" db="UniProtKB">
        <authorList>
            <consortium name="Ensembl"/>
        </authorList>
    </citation>
    <scope>IDENTIFICATION</scope>
</reference>
<keyword evidence="11" id="KW-0393">Immunoglobulin domain</keyword>
<dbReference type="GO" id="GO:0032701">
    <property type="term" value="P:negative regulation of interleukin-18 production"/>
    <property type="evidence" value="ECO:0007669"/>
    <property type="project" value="Ensembl"/>
</dbReference>
<evidence type="ECO:0000256" key="6">
    <source>
        <dbReference type="ARBA" id="ARBA00022989"/>
    </source>
</evidence>
<dbReference type="PANTHER" id="PTHR12080:SF103">
    <property type="entry name" value="SLAM FAMILY MEMBER 5"/>
    <property type="match status" value="1"/>
</dbReference>
<dbReference type="InterPro" id="IPR015631">
    <property type="entry name" value="CD2/SLAM_rcpt"/>
</dbReference>
<keyword evidence="10" id="KW-0325">Glycoprotein</keyword>
<evidence type="ECO:0000256" key="10">
    <source>
        <dbReference type="ARBA" id="ARBA00023180"/>
    </source>
</evidence>
<keyword evidence="3 13" id="KW-0812">Transmembrane</keyword>
<keyword evidence="2" id="KW-0399">Innate immunity</keyword>
<sequence>MAQHHLWILLLCLQTWPEAAGKDSEIITVNGILGESVTFPVNIQEPQQVTNIAWNSKTSVAYVTPGDSEMAPIVAVTHRNYYERIHALGPKYDLVISDLRMEDAGDYKADINTQAEPYTTTKRYNLQVYRRLGKPTITQSLMASVNSTCNVTLTCSVEKEEKNVTYNWSPLGEEGNVLQIFQTPEDQELTYTCTAQNPVSNNSDSISARQLCADIAMGFRIRHTGLLSVLAMFFLLVVILSSVFLFRLFKRRQGRIFPESSCLNTFTKNTYAASKKTIYTYVMASRNTQPAESRIYDEILQSKVLPSKEEPVNSVYSEVQFADKMGKASTRDSKPPGTSSYEIVI</sequence>
<dbReference type="Ensembl" id="ENSPANT00000025429.3">
    <property type="protein sequence ID" value="ENSPANP00000010717.2"/>
    <property type="gene ID" value="ENSPANG00000024052.3"/>
</dbReference>
<evidence type="ECO:0000256" key="1">
    <source>
        <dbReference type="ARBA" id="ARBA00004479"/>
    </source>
</evidence>
<evidence type="ECO:0000256" key="8">
    <source>
        <dbReference type="ARBA" id="ARBA00023136"/>
    </source>
</evidence>
<dbReference type="CDD" id="cd16842">
    <property type="entry name" value="Ig_SLAM-like_N"/>
    <property type="match status" value="1"/>
</dbReference>
<dbReference type="SMART" id="SM00409">
    <property type="entry name" value="IG"/>
    <property type="match status" value="2"/>
</dbReference>
<evidence type="ECO:0000313" key="17">
    <source>
        <dbReference type="Proteomes" id="UP000028761"/>
    </source>
</evidence>
<comment type="subcellular location">
    <subcellularLocation>
        <location evidence="1">Membrane</location>
        <topology evidence="1">Single-pass type I membrane protein</topology>
    </subcellularLocation>
</comment>
<dbReference type="OMA" id="YTYVMVT"/>
<dbReference type="SUPFAM" id="SSF48726">
    <property type="entry name" value="Immunoglobulin"/>
    <property type="match status" value="2"/>
</dbReference>
<evidence type="ECO:0000256" key="13">
    <source>
        <dbReference type="SAM" id="Phobius"/>
    </source>
</evidence>
<feature type="domain" description="Ig-like" evidence="15">
    <location>
        <begin position="135"/>
        <end position="207"/>
    </location>
</feature>
<dbReference type="GO" id="GO:0045087">
    <property type="term" value="P:innate immune response"/>
    <property type="evidence" value="ECO:0007669"/>
    <property type="project" value="UniProtKB-KW"/>
</dbReference>
<dbReference type="FunFam" id="2.60.40.10:FF:000470">
    <property type="entry name" value="SLAM family member 7"/>
    <property type="match status" value="1"/>
</dbReference>
<evidence type="ECO:0000256" key="12">
    <source>
        <dbReference type="SAM" id="MobiDB-lite"/>
    </source>
</evidence>
<dbReference type="HOGENOM" id="CLU_069386_0_0_1"/>
<evidence type="ECO:0000256" key="11">
    <source>
        <dbReference type="ARBA" id="ARBA00023319"/>
    </source>
</evidence>
<organism evidence="16 17">
    <name type="scientific">Papio anubis</name>
    <name type="common">Olive baboon</name>
    <dbReference type="NCBI Taxonomy" id="9555"/>
    <lineage>
        <taxon>Eukaryota</taxon>
        <taxon>Metazoa</taxon>
        <taxon>Chordata</taxon>
        <taxon>Craniata</taxon>
        <taxon>Vertebrata</taxon>
        <taxon>Euteleostomi</taxon>
        <taxon>Mammalia</taxon>
        <taxon>Eutheria</taxon>
        <taxon>Euarchontoglires</taxon>
        <taxon>Primates</taxon>
        <taxon>Haplorrhini</taxon>
        <taxon>Catarrhini</taxon>
        <taxon>Cercopithecidae</taxon>
        <taxon>Cercopithecinae</taxon>
        <taxon>Papio</taxon>
    </lineage>
</organism>
<dbReference type="Gene3D" id="2.60.40.10">
    <property type="entry name" value="Immunoglobulins"/>
    <property type="match status" value="2"/>
</dbReference>
<dbReference type="GO" id="GO:0042110">
    <property type="term" value="P:T cell activation"/>
    <property type="evidence" value="ECO:0007669"/>
    <property type="project" value="TreeGrafter"/>
</dbReference>
<reference evidence="16 17" key="1">
    <citation type="submission" date="2012-03" db="EMBL/GenBank/DDBJ databases">
        <title>Whole Genome Assembly of Papio anubis.</title>
        <authorList>
            <person name="Liu Y.L."/>
            <person name="Abraham K.A."/>
            <person name="Akbar H.A."/>
            <person name="Ali S.A."/>
            <person name="Anosike U.A."/>
            <person name="Aqrawi P.A."/>
            <person name="Arias F.A."/>
            <person name="Attaway T.A."/>
            <person name="Awwad R.A."/>
            <person name="Babu C.B."/>
            <person name="Bandaranaike D.B."/>
            <person name="Battles P.B."/>
            <person name="Bell A.B."/>
            <person name="Beltran B.B."/>
            <person name="Berhane-Mersha D.B."/>
            <person name="Bess C.B."/>
            <person name="Bickham C.B."/>
            <person name="Bolden T.B."/>
            <person name="Carter K.C."/>
            <person name="Chau D.C."/>
            <person name="Chavez A.C."/>
            <person name="Clerc-Blankenburg K.C."/>
            <person name="Coyle M.C."/>
            <person name="Dao M.D."/>
            <person name="Davila M.L.D."/>
            <person name="Davy-Carroll L.D."/>
            <person name="Denson S.D."/>
            <person name="Dinh H.D."/>
            <person name="Fernandez S.F."/>
            <person name="Fernando P.F."/>
            <person name="Forbes L.F."/>
            <person name="Francis C.F."/>
            <person name="Francisco L.F."/>
            <person name="Fu Q.F."/>
            <person name="Garcia-Iii R.G."/>
            <person name="Garrett T.G."/>
            <person name="Gross S.G."/>
            <person name="Gubbala S.G."/>
            <person name="Hirani K.H."/>
            <person name="Hogues M.H."/>
            <person name="Hollins B.H."/>
            <person name="Jackson L.J."/>
            <person name="Javaid M.J."/>
            <person name="Jhangiani S.J."/>
            <person name="Johnson A.J."/>
            <person name="Johnson B.J."/>
            <person name="Jones J.J."/>
            <person name="Joshi V.J."/>
            <person name="Kalu J.K."/>
            <person name="Khan N.K."/>
            <person name="Korchina V.K."/>
            <person name="Kovar C.K."/>
            <person name="Lago L.L."/>
            <person name="Lara F.L."/>
            <person name="Le T.-K.L."/>
            <person name="Lee S.L."/>
            <person name="Legall-Iii F.L."/>
            <person name="Lemon S.L."/>
            <person name="Liu J.L."/>
            <person name="Liu Y.-S.L."/>
            <person name="Liyanage D.L."/>
            <person name="Lopez J.L."/>
            <person name="Lorensuhewa L.L."/>
            <person name="Mata R.M."/>
            <person name="Mathew T.M."/>
            <person name="Mercado C.M."/>
            <person name="Mercado I.M."/>
            <person name="Morales K.M."/>
            <person name="Morgan M.M."/>
            <person name="Munidasa M.M."/>
            <person name="Ngo D.N."/>
            <person name="Nguyen L.N."/>
            <person name="Nguyen T.N."/>
            <person name="Nguyen N.N."/>
            <person name="Obregon M.O."/>
            <person name="Okwuonu G.O."/>
            <person name="Ongeri F.O."/>
            <person name="Onwere C.O."/>
            <person name="Osifeso I.O."/>
            <person name="Parra A.P."/>
            <person name="Patil S.P."/>
            <person name="Perez A.P."/>
            <person name="Perez Y.P."/>
            <person name="Pham C.P."/>
            <person name="Pu L.-L.P."/>
            <person name="Puazo M.P."/>
            <person name="Quiroz J.Q."/>
            <person name="Rouhana J.R."/>
            <person name="Ruiz M.R."/>
            <person name="Ruiz S.-J.R."/>
            <person name="Saada N.S."/>
            <person name="Santibanez J.S."/>
            <person name="Scheel M.S."/>
            <person name="Schneider B.S."/>
            <person name="Simmons D.S."/>
            <person name="Sisson I.S."/>
            <person name="Tang L.-Y.T."/>
            <person name="Thornton R.T."/>
            <person name="Tisius J.T."/>
            <person name="Toledanes G.T."/>
            <person name="Trejos Z.T."/>
            <person name="Usmani K.U."/>
            <person name="Varghese R.V."/>
            <person name="Vattathil S.V."/>
            <person name="Vee V.V."/>
            <person name="Walker D.W."/>
            <person name="Weissenberger G.W."/>
            <person name="White C.W."/>
            <person name="Williams A.W."/>
            <person name="Woodworth J.W."/>
            <person name="Wright R.W."/>
            <person name="Zhu Y.Z."/>
            <person name="Han Y.H."/>
            <person name="Newsham I.N."/>
            <person name="Nazareth L.N."/>
            <person name="Worley K.W."/>
            <person name="Muzny D.M."/>
            <person name="Rogers J.R."/>
            <person name="Gibbs R.G."/>
        </authorList>
    </citation>
    <scope>NUCLEOTIDE SEQUENCE [LARGE SCALE GENOMIC DNA]</scope>
</reference>
<proteinExistence type="predicted"/>
<evidence type="ECO:0000256" key="7">
    <source>
        <dbReference type="ARBA" id="ARBA00023130"/>
    </source>
</evidence>
<dbReference type="GO" id="GO:0032685">
    <property type="term" value="P:negative regulation of granulocyte macrophage colony-stimulating factor production"/>
    <property type="evidence" value="ECO:0007669"/>
    <property type="project" value="Ensembl"/>
</dbReference>
<dbReference type="PROSITE" id="PS50835">
    <property type="entry name" value="IG_LIKE"/>
    <property type="match status" value="1"/>
</dbReference>
<accession>A0A096NCZ4</accession>
<feature type="compositionally biased region" description="Polar residues" evidence="12">
    <location>
        <begin position="336"/>
        <end position="345"/>
    </location>
</feature>
<dbReference type="GO" id="GO:0033004">
    <property type="term" value="P:negative regulation of mast cell activation"/>
    <property type="evidence" value="ECO:0007669"/>
    <property type="project" value="Ensembl"/>
</dbReference>
<keyword evidence="7" id="KW-1064">Adaptive immunity</keyword>
<dbReference type="InterPro" id="IPR036179">
    <property type="entry name" value="Ig-like_dom_sf"/>
</dbReference>
<dbReference type="InterPro" id="IPR013783">
    <property type="entry name" value="Ig-like_fold"/>
</dbReference>
<evidence type="ECO:0000259" key="15">
    <source>
        <dbReference type="PROSITE" id="PS50835"/>
    </source>
</evidence>
<protein>
    <submittedName>
        <fullName evidence="16">CD84 molecule</fullName>
    </submittedName>
</protein>
<dbReference type="FunFam" id="2.60.40.10:FF:000820">
    <property type="entry name" value="SLAM family member 7"/>
    <property type="match status" value="1"/>
</dbReference>
<keyword evidence="6 13" id="KW-1133">Transmembrane helix</keyword>
<dbReference type="GO" id="GO:0032760">
    <property type="term" value="P:positive regulation of tumor necrosis factor production"/>
    <property type="evidence" value="ECO:0007669"/>
    <property type="project" value="TreeGrafter"/>
</dbReference>
<keyword evidence="17" id="KW-1185">Reference proteome</keyword>
<dbReference type="InterPro" id="IPR007110">
    <property type="entry name" value="Ig-like_dom"/>
</dbReference>
<dbReference type="AlphaFoldDB" id="A0A096NCZ4"/>
<dbReference type="PANTHER" id="PTHR12080">
    <property type="entry name" value="SIGNALING LYMPHOCYTIC ACTIVATION MOLECULE"/>
    <property type="match status" value="1"/>
</dbReference>
<name>A0A096NCZ4_PAPAN</name>
<evidence type="ECO:0000313" key="16">
    <source>
        <dbReference type="Ensembl" id="ENSPANP00000010717.2"/>
    </source>
</evidence>
<feature type="chain" id="PRO_5014125928" evidence="14">
    <location>
        <begin position="22"/>
        <end position="345"/>
    </location>
</feature>
<evidence type="ECO:0000256" key="4">
    <source>
        <dbReference type="ARBA" id="ARBA00022729"/>
    </source>
</evidence>
<reference evidence="16" key="2">
    <citation type="submission" date="2025-08" db="UniProtKB">
        <authorList>
            <consortium name="Ensembl"/>
        </authorList>
    </citation>
    <scope>IDENTIFICATION</scope>
</reference>
<dbReference type="STRING" id="9555.ENSPANP00000010717"/>
<dbReference type="GeneTree" id="ENSGT01030000234540"/>
<dbReference type="GO" id="GO:0043030">
    <property type="term" value="P:regulation of macrophage activation"/>
    <property type="evidence" value="ECO:0007669"/>
    <property type="project" value="TreeGrafter"/>
</dbReference>
<keyword evidence="8 13" id="KW-0472">Membrane</keyword>
<evidence type="ECO:0000256" key="2">
    <source>
        <dbReference type="ARBA" id="ARBA00022588"/>
    </source>
</evidence>
<dbReference type="GO" id="GO:0071639">
    <property type="term" value="P:positive regulation of monocyte chemotactic protein-1 production"/>
    <property type="evidence" value="ECO:0007669"/>
    <property type="project" value="TreeGrafter"/>
</dbReference>
<dbReference type="GO" id="GO:0032715">
    <property type="term" value="P:negative regulation of interleukin-6 production"/>
    <property type="evidence" value="ECO:0007669"/>
    <property type="project" value="TreeGrafter"/>
</dbReference>
<evidence type="ECO:0000256" key="14">
    <source>
        <dbReference type="SAM" id="SignalP"/>
    </source>
</evidence>
<dbReference type="GO" id="GO:0042802">
    <property type="term" value="F:identical protein binding"/>
    <property type="evidence" value="ECO:0007669"/>
    <property type="project" value="Ensembl"/>
</dbReference>
<dbReference type="eggNOG" id="ENOG502SB7W">
    <property type="taxonomic scope" value="Eukaryota"/>
</dbReference>
<evidence type="ECO:0000256" key="9">
    <source>
        <dbReference type="ARBA" id="ARBA00023157"/>
    </source>
</evidence>
<evidence type="ECO:0000256" key="3">
    <source>
        <dbReference type="ARBA" id="ARBA00022692"/>
    </source>
</evidence>
<keyword evidence="9" id="KW-1015">Disulfide bond</keyword>
<dbReference type="GO" id="GO:0009897">
    <property type="term" value="C:external side of plasma membrane"/>
    <property type="evidence" value="ECO:0007669"/>
    <property type="project" value="TreeGrafter"/>
</dbReference>
<gene>
    <name evidence="16" type="primary">CD84</name>
</gene>